<feature type="domain" description="Tr-type G" evidence="6">
    <location>
        <begin position="36"/>
        <end position="175"/>
    </location>
</feature>
<evidence type="ECO:0000256" key="5">
    <source>
        <dbReference type="ARBA" id="ARBA00023134"/>
    </source>
</evidence>
<dbReference type="CDD" id="cd04089">
    <property type="entry name" value="eRF3_II"/>
    <property type="match status" value="1"/>
</dbReference>
<dbReference type="GO" id="GO:0005525">
    <property type="term" value="F:GTP binding"/>
    <property type="evidence" value="ECO:0007669"/>
    <property type="project" value="UniProtKB-KW"/>
</dbReference>
<evidence type="ECO:0000256" key="1">
    <source>
        <dbReference type="ARBA" id="ARBA00004496"/>
    </source>
</evidence>
<dbReference type="EMBL" id="CAJOBJ010085757">
    <property type="protein sequence ID" value="CAF4519775.1"/>
    <property type="molecule type" value="Genomic_DNA"/>
</dbReference>
<dbReference type="SUPFAM" id="SSF50447">
    <property type="entry name" value="Translation proteins"/>
    <property type="match status" value="1"/>
</dbReference>
<keyword evidence="3" id="KW-0963">Cytoplasm</keyword>
<keyword evidence="4" id="KW-0547">Nucleotide-binding</keyword>
<keyword evidence="5" id="KW-0342">GTP-binding</keyword>
<feature type="domain" description="Translation elongation factor EFTu-like" evidence="7">
    <location>
        <begin position="237"/>
        <end position="301"/>
    </location>
</feature>
<dbReference type="GO" id="GO:0003924">
    <property type="term" value="F:GTPase activity"/>
    <property type="evidence" value="ECO:0007669"/>
    <property type="project" value="InterPro"/>
</dbReference>
<protein>
    <submittedName>
        <fullName evidence="9">Uncharacterized protein</fullName>
    </submittedName>
</protein>
<dbReference type="Gene3D" id="3.40.50.300">
    <property type="entry name" value="P-loop containing nucleotide triphosphate hydrolases"/>
    <property type="match status" value="1"/>
</dbReference>
<evidence type="ECO:0000313" key="11">
    <source>
        <dbReference type="Proteomes" id="UP000663834"/>
    </source>
</evidence>
<evidence type="ECO:0000256" key="4">
    <source>
        <dbReference type="ARBA" id="ARBA00022741"/>
    </source>
</evidence>
<evidence type="ECO:0000313" key="9">
    <source>
        <dbReference type="EMBL" id="CAF1528810.1"/>
    </source>
</evidence>
<dbReference type="Gene3D" id="2.40.30.10">
    <property type="entry name" value="Translation factors"/>
    <property type="match status" value="2"/>
</dbReference>
<dbReference type="AlphaFoldDB" id="A0A815VDQ5"/>
<dbReference type="Pfam" id="PF03144">
    <property type="entry name" value="GTP_EFTU_D2"/>
    <property type="match status" value="1"/>
</dbReference>
<dbReference type="OrthoDB" id="10000494at2759"/>
<dbReference type="InterPro" id="IPR009001">
    <property type="entry name" value="Transl_elong_EF1A/Init_IF2_C"/>
</dbReference>
<organism evidence="9 11">
    <name type="scientific">Rotaria magnacalcarata</name>
    <dbReference type="NCBI Taxonomy" id="392030"/>
    <lineage>
        <taxon>Eukaryota</taxon>
        <taxon>Metazoa</taxon>
        <taxon>Spiralia</taxon>
        <taxon>Gnathifera</taxon>
        <taxon>Rotifera</taxon>
        <taxon>Eurotatoria</taxon>
        <taxon>Bdelloidea</taxon>
        <taxon>Philodinida</taxon>
        <taxon>Philodinidae</taxon>
        <taxon>Rotaria</taxon>
    </lineage>
</organism>
<dbReference type="InterPro" id="IPR004161">
    <property type="entry name" value="EFTu-like_2"/>
</dbReference>
<name>A0A815VDQ5_9BILA</name>
<dbReference type="Pfam" id="PF00009">
    <property type="entry name" value="GTP_EFTU"/>
    <property type="match status" value="1"/>
</dbReference>
<dbReference type="InterPro" id="IPR054696">
    <property type="entry name" value="GTP-eEF1A_C"/>
</dbReference>
<dbReference type="InterPro" id="IPR027417">
    <property type="entry name" value="P-loop_NTPase"/>
</dbReference>
<sequence length="421" mass="48457">MENILVQQDIAQKRIVNILFYGHVGCGQEMIEEQLRCEREQRTTAGHDQILFETETKQIISQGQVSFTHDIERRDYDDSTAADVVIFVIIAIPQAFKYDCEHGLFEKHVMLIKTVGIPYVVVLINKMDNPNVNWNQAIYEDIKDKFSYVLKKCGFKPGEDTVFMPCSGMSGPFIKENREEQLVPWYTGPTFIEYLDSLPSFNRRSIDGPLRIPIFYSYKETVIIDTGVIEIVTNVFVMGKIESGCCRVGDKCIIMPNRTQVEVKNIYYKRIETDSCVCGETVRLKLKNVEEEEISPGFMICDAEQEPCGVGRVFDAQIMLTDYYPIICSGFCALLYINEAIFDVQLQKLILIRDQNTNKIIQERPRFIKQGQVAIARFELTQSGQTICMEPFKRFPQLAHFMLRDCCDRVVVFGKVLKIIE</sequence>
<dbReference type="Proteomes" id="UP000681720">
    <property type="component" value="Unassembled WGS sequence"/>
</dbReference>
<dbReference type="InterPro" id="IPR000795">
    <property type="entry name" value="T_Tr_GTP-bd_dom"/>
</dbReference>
<evidence type="ECO:0000313" key="10">
    <source>
        <dbReference type="EMBL" id="CAF4519775.1"/>
    </source>
</evidence>
<feature type="domain" description="GTP-eEF1A C-terminal" evidence="8">
    <location>
        <begin position="314"/>
        <end position="416"/>
    </location>
</feature>
<comment type="similarity">
    <text evidence="2">Belongs to the TRAFAC class translation factor GTPase superfamily. Classic translation factor GTPase family. EF-Tu/EF-1A subfamily.</text>
</comment>
<dbReference type="GO" id="GO:0005737">
    <property type="term" value="C:cytoplasm"/>
    <property type="evidence" value="ECO:0007669"/>
    <property type="project" value="UniProtKB-SubCell"/>
</dbReference>
<comment type="caution">
    <text evidence="9">The sequence shown here is derived from an EMBL/GenBank/DDBJ whole genome shotgun (WGS) entry which is preliminary data.</text>
</comment>
<proteinExistence type="inferred from homology"/>
<dbReference type="SUPFAM" id="SSF50465">
    <property type="entry name" value="EF-Tu/eEF-1alpha/eIF2-gamma C-terminal domain"/>
    <property type="match status" value="1"/>
</dbReference>
<comment type="subcellular location">
    <subcellularLocation>
        <location evidence="1">Cytoplasm</location>
    </subcellularLocation>
</comment>
<evidence type="ECO:0000256" key="3">
    <source>
        <dbReference type="ARBA" id="ARBA00022490"/>
    </source>
</evidence>
<evidence type="ECO:0000259" key="7">
    <source>
        <dbReference type="Pfam" id="PF03144"/>
    </source>
</evidence>
<evidence type="ECO:0000259" key="8">
    <source>
        <dbReference type="Pfam" id="PF22594"/>
    </source>
</evidence>
<evidence type="ECO:0000259" key="6">
    <source>
        <dbReference type="Pfam" id="PF00009"/>
    </source>
</evidence>
<dbReference type="PANTHER" id="PTHR23115">
    <property type="entry name" value="TRANSLATION FACTOR"/>
    <property type="match status" value="1"/>
</dbReference>
<dbReference type="FunFam" id="2.40.30.10:FF:000020">
    <property type="entry name" value="Translation elongation factor EF-1"/>
    <property type="match status" value="1"/>
</dbReference>
<accession>A0A815VDQ5</accession>
<gene>
    <name evidence="10" type="ORF">GIL414_LOCUS35569</name>
    <name evidence="9" type="ORF">KQP761_LOCUS16150</name>
</gene>
<dbReference type="InterPro" id="IPR009000">
    <property type="entry name" value="Transl_B-barrel_sf"/>
</dbReference>
<dbReference type="EMBL" id="CAJNOW010008081">
    <property type="protein sequence ID" value="CAF1528810.1"/>
    <property type="molecule type" value="Genomic_DNA"/>
</dbReference>
<dbReference type="InterPro" id="IPR050100">
    <property type="entry name" value="TRAFAC_GTPase_members"/>
</dbReference>
<dbReference type="Proteomes" id="UP000663834">
    <property type="component" value="Unassembled WGS sequence"/>
</dbReference>
<dbReference type="SUPFAM" id="SSF52540">
    <property type="entry name" value="P-loop containing nucleoside triphosphate hydrolases"/>
    <property type="match status" value="1"/>
</dbReference>
<reference evidence="9" key="1">
    <citation type="submission" date="2021-02" db="EMBL/GenBank/DDBJ databases">
        <authorList>
            <person name="Nowell W R."/>
        </authorList>
    </citation>
    <scope>NUCLEOTIDE SEQUENCE</scope>
</reference>
<evidence type="ECO:0000256" key="2">
    <source>
        <dbReference type="ARBA" id="ARBA00007249"/>
    </source>
</evidence>
<dbReference type="Pfam" id="PF22594">
    <property type="entry name" value="GTP-eEF1A_C"/>
    <property type="match status" value="1"/>
</dbReference>